<protein>
    <submittedName>
        <fullName evidence="2">Uncharacterized protein</fullName>
    </submittedName>
</protein>
<name>A0AAV2JRQ2_KNICA</name>
<accession>A0AAV2JRQ2</accession>
<gene>
    <name evidence="2" type="ORF">KC01_LOCUS11086</name>
</gene>
<organism evidence="2 3">
    <name type="scientific">Knipowitschia caucasica</name>
    <name type="common">Caucasian dwarf goby</name>
    <name type="synonym">Pomatoschistus caucasicus</name>
    <dbReference type="NCBI Taxonomy" id="637954"/>
    <lineage>
        <taxon>Eukaryota</taxon>
        <taxon>Metazoa</taxon>
        <taxon>Chordata</taxon>
        <taxon>Craniata</taxon>
        <taxon>Vertebrata</taxon>
        <taxon>Euteleostomi</taxon>
        <taxon>Actinopterygii</taxon>
        <taxon>Neopterygii</taxon>
        <taxon>Teleostei</taxon>
        <taxon>Neoteleostei</taxon>
        <taxon>Acanthomorphata</taxon>
        <taxon>Gobiaria</taxon>
        <taxon>Gobiiformes</taxon>
        <taxon>Gobioidei</taxon>
        <taxon>Gobiidae</taxon>
        <taxon>Gobiinae</taxon>
        <taxon>Knipowitschia</taxon>
    </lineage>
</organism>
<keyword evidence="3" id="KW-1185">Reference proteome</keyword>
<dbReference type="Proteomes" id="UP001497482">
    <property type="component" value="Chromosome 14"/>
</dbReference>
<dbReference type="AlphaFoldDB" id="A0AAV2JRQ2"/>
<evidence type="ECO:0000313" key="2">
    <source>
        <dbReference type="EMBL" id="CAL1580202.1"/>
    </source>
</evidence>
<evidence type="ECO:0000256" key="1">
    <source>
        <dbReference type="SAM" id="MobiDB-lite"/>
    </source>
</evidence>
<proteinExistence type="predicted"/>
<sequence length="142" mass="15564">MTNGLHKGPLPGGGYTLPTPTRTNRNEDATLIDERRMSNRRFREGAWAVTLFAIWSCNFVSGGGQSGVARPEGCRQCHVNFHFPGCPSLLQRPTYALNINRYGGGSEGEERGEVMQCAAGLSSLWCQTVLKVFKDCSATHSR</sequence>
<evidence type="ECO:0000313" key="3">
    <source>
        <dbReference type="Proteomes" id="UP001497482"/>
    </source>
</evidence>
<feature type="region of interest" description="Disordered" evidence="1">
    <location>
        <begin position="1"/>
        <end position="26"/>
    </location>
</feature>
<reference evidence="2 3" key="1">
    <citation type="submission" date="2024-04" db="EMBL/GenBank/DDBJ databases">
        <authorList>
            <person name="Waldvogel A.-M."/>
            <person name="Schoenle A."/>
        </authorList>
    </citation>
    <scope>NUCLEOTIDE SEQUENCE [LARGE SCALE GENOMIC DNA]</scope>
</reference>
<dbReference type="EMBL" id="OZ035836">
    <property type="protein sequence ID" value="CAL1580202.1"/>
    <property type="molecule type" value="Genomic_DNA"/>
</dbReference>